<evidence type="ECO:0000313" key="3">
    <source>
        <dbReference type="Proteomes" id="UP000812287"/>
    </source>
</evidence>
<keyword evidence="3" id="KW-1185">Reference proteome</keyword>
<evidence type="ECO:0000256" key="1">
    <source>
        <dbReference type="SAM" id="Phobius"/>
    </source>
</evidence>
<name>A0A9P8ART5_9AGAR</name>
<accession>A0A9P8ART5</accession>
<comment type="caution">
    <text evidence="2">The sequence shown here is derived from an EMBL/GenBank/DDBJ whole genome shotgun (WGS) entry which is preliminary data.</text>
</comment>
<keyword evidence="1" id="KW-0472">Membrane</keyword>
<dbReference type="GeneID" id="66112774"/>
<proteinExistence type="predicted"/>
<dbReference type="EMBL" id="MU250536">
    <property type="protein sequence ID" value="KAG7445713.1"/>
    <property type="molecule type" value="Genomic_DNA"/>
</dbReference>
<dbReference type="AlphaFoldDB" id="A0A9P8ART5"/>
<keyword evidence="1" id="KW-1133">Transmembrane helix</keyword>
<dbReference type="RefSeq" id="XP_043039213.1">
    <property type="nucleotide sequence ID" value="XM_043190477.1"/>
</dbReference>
<reference evidence="2" key="1">
    <citation type="submission" date="2020-11" db="EMBL/GenBank/DDBJ databases">
        <title>Adaptations for nitrogen fixation in a non-lichenized fungal sporocarp promotes dispersal by wood-feeding termites.</title>
        <authorList>
            <consortium name="DOE Joint Genome Institute"/>
            <person name="Koch R.A."/>
            <person name="Yoon G."/>
            <person name="Arayal U."/>
            <person name="Lail K."/>
            <person name="Amirebrahimi M."/>
            <person name="Labutti K."/>
            <person name="Lipzen A."/>
            <person name="Riley R."/>
            <person name="Barry K."/>
            <person name="Henrissat B."/>
            <person name="Grigoriev I.V."/>
            <person name="Herr J.R."/>
            <person name="Aime M.C."/>
        </authorList>
    </citation>
    <scope>NUCLEOTIDE SEQUENCE</scope>
    <source>
        <strain evidence="2">MCA 3950</strain>
    </source>
</reference>
<sequence length="95" mass="10581">MVAVTKAASDPVYFIFSVLGSNSLGTAAFIKAHLYLWLLKQKRRGVVSAGDGRLEIYHYTLRPSGEDLENCQGYSCRITWAGTEFPLPTNQVQQK</sequence>
<organism evidence="2 3">
    <name type="scientific">Guyanagaster necrorhizus</name>
    <dbReference type="NCBI Taxonomy" id="856835"/>
    <lineage>
        <taxon>Eukaryota</taxon>
        <taxon>Fungi</taxon>
        <taxon>Dikarya</taxon>
        <taxon>Basidiomycota</taxon>
        <taxon>Agaricomycotina</taxon>
        <taxon>Agaricomycetes</taxon>
        <taxon>Agaricomycetidae</taxon>
        <taxon>Agaricales</taxon>
        <taxon>Marasmiineae</taxon>
        <taxon>Physalacriaceae</taxon>
        <taxon>Guyanagaster</taxon>
    </lineage>
</organism>
<feature type="transmembrane region" description="Helical" evidence="1">
    <location>
        <begin position="12"/>
        <end position="38"/>
    </location>
</feature>
<gene>
    <name evidence="2" type="ORF">BT62DRAFT_994669</name>
</gene>
<protein>
    <submittedName>
        <fullName evidence="2">Uncharacterized protein</fullName>
    </submittedName>
</protein>
<evidence type="ECO:0000313" key="2">
    <source>
        <dbReference type="EMBL" id="KAG7445713.1"/>
    </source>
</evidence>
<dbReference type="Proteomes" id="UP000812287">
    <property type="component" value="Unassembled WGS sequence"/>
</dbReference>
<keyword evidence="1" id="KW-0812">Transmembrane</keyword>